<evidence type="ECO:0000256" key="6">
    <source>
        <dbReference type="SAM" id="MobiDB-lite"/>
    </source>
</evidence>
<evidence type="ECO:0000256" key="1">
    <source>
        <dbReference type="ARBA" id="ARBA00022723"/>
    </source>
</evidence>
<feature type="region of interest" description="Disordered" evidence="6">
    <location>
        <begin position="1158"/>
        <end position="1183"/>
    </location>
</feature>
<feature type="region of interest" description="Disordered" evidence="6">
    <location>
        <begin position="467"/>
        <end position="489"/>
    </location>
</feature>
<feature type="transmembrane region" description="Helical" evidence="7">
    <location>
        <begin position="845"/>
        <end position="864"/>
    </location>
</feature>
<dbReference type="GO" id="GO:0000981">
    <property type="term" value="F:DNA-binding transcription factor activity, RNA polymerase II-specific"/>
    <property type="evidence" value="ECO:0007669"/>
    <property type="project" value="InterPro"/>
</dbReference>
<evidence type="ECO:0000256" key="5">
    <source>
        <dbReference type="ARBA" id="ARBA00023242"/>
    </source>
</evidence>
<dbReference type="PROSITE" id="PS50048">
    <property type="entry name" value="ZN2_CY6_FUNGAL_2"/>
    <property type="match status" value="1"/>
</dbReference>
<feature type="compositionally biased region" description="Basic and acidic residues" evidence="6">
    <location>
        <begin position="76"/>
        <end position="86"/>
    </location>
</feature>
<evidence type="ECO:0000256" key="4">
    <source>
        <dbReference type="ARBA" id="ARBA00023163"/>
    </source>
</evidence>
<dbReference type="CDD" id="cd00067">
    <property type="entry name" value="GAL4"/>
    <property type="match status" value="1"/>
</dbReference>
<feature type="compositionally biased region" description="Pro residues" evidence="6">
    <location>
        <begin position="259"/>
        <end position="272"/>
    </location>
</feature>
<evidence type="ECO:0000313" key="10">
    <source>
        <dbReference type="Proteomes" id="UP000837801"/>
    </source>
</evidence>
<dbReference type="OrthoDB" id="4159781at2759"/>
<keyword evidence="4" id="KW-0804">Transcription</keyword>
<feature type="transmembrane region" description="Helical" evidence="7">
    <location>
        <begin position="582"/>
        <end position="600"/>
    </location>
</feature>
<dbReference type="SMART" id="SM00906">
    <property type="entry name" value="Fungal_trans"/>
    <property type="match status" value="1"/>
</dbReference>
<dbReference type="Pfam" id="PF00172">
    <property type="entry name" value="Zn_clus"/>
    <property type="match status" value="1"/>
</dbReference>
<feature type="compositionally biased region" description="Polar residues" evidence="6">
    <location>
        <begin position="171"/>
        <end position="182"/>
    </location>
</feature>
<evidence type="ECO:0000256" key="7">
    <source>
        <dbReference type="SAM" id="Phobius"/>
    </source>
</evidence>
<organism evidence="9 10">
    <name type="scientific">[Candida] railenensis</name>
    <dbReference type="NCBI Taxonomy" id="45579"/>
    <lineage>
        <taxon>Eukaryota</taxon>
        <taxon>Fungi</taxon>
        <taxon>Dikarya</taxon>
        <taxon>Ascomycota</taxon>
        <taxon>Saccharomycotina</taxon>
        <taxon>Pichiomycetes</taxon>
        <taxon>Debaryomycetaceae</taxon>
        <taxon>Kurtzmaniella</taxon>
    </lineage>
</organism>
<keyword evidence="7" id="KW-1133">Transmembrane helix</keyword>
<keyword evidence="7" id="KW-0472">Membrane</keyword>
<dbReference type="InterPro" id="IPR036864">
    <property type="entry name" value="Zn2-C6_fun-type_DNA-bd_sf"/>
</dbReference>
<protein>
    <submittedName>
        <fullName evidence="9">Multidrug resistance regulator 1</fullName>
    </submittedName>
</protein>
<dbReference type="Gene3D" id="4.10.240.10">
    <property type="entry name" value="Zn(2)-C6 fungal-type DNA-binding domain"/>
    <property type="match status" value="1"/>
</dbReference>
<dbReference type="GO" id="GO:0006351">
    <property type="term" value="P:DNA-templated transcription"/>
    <property type="evidence" value="ECO:0007669"/>
    <property type="project" value="InterPro"/>
</dbReference>
<dbReference type="InterPro" id="IPR007219">
    <property type="entry name" value="XnlR_reg_dom"/>
</dbReference>
<proteinExistence type="predicted"/>
<feature type="compositionally biased region" description="Low complexity" evidence="6">
    <location>
        <begin position="120"/>
        <end position="136"/>
    </location>
</feature>
<reference evidence="9" key="1">
    <citation type="submission" date="2022-03" db="EMBL/GenBank/DDBJ databases">
        <authorList>
            <person name="Legras J.-L."/>
            <person name="Devillers H."/>
            <person name="Grondin C."/>
        </authorList>
    </citation>
    <scope>NUCLEOTIDE SEQUENCE</scope>
    <source>
        <strain evidence="9">CLIB 1423</strain>
    </source>
</reference>
<dbReference type="Proteomes" id="UP000837801">
    <property type="component" value="Unassembled WGS sequence"/>
</dbReference>
<sequence>MSTQIKSRRKRPSLVCCHCKSKKIKCDKGNPCSQCVKSKLADTCSYTSSDATRNDYERFRVDKPYLQSAKNPIEIKIGKTQKDPPKKSSAKHSSESVVVAKSELQFLKERLMQIEETLSKSKGSSSEADSKSTSPSELEAVQPQVNTARIPQNFYNFSAGTNGGMNYIGQPPQQYSQRSLNIGGSPPPTMLQGDSRRMSVSGITPSSSNTFPSPHDIPSTPYNVNIQLPPLRWRQQQQLQEQLQEQQQQQQQQQQRPQPQLPPHQAQPPPIMLPNSKNGSYSSSSSYSASIPKDSNSASSATSASSVGSPFILKEADTPNGNGQKYNLQDLCLATELSKIKGINPYLNTDERINLFENYTSIHVKDPFRRITYGPFAWSSLMKRDNGLRMLWDYMIKKKESSKESNATFVFAEQTSEITQVNTDVLVGESKEEGPNDVENAFHRRALEPDGLGDVLPYNSLLKLQKEKQEAEEDKQKGSKTSKNMGETTAAAARTTSLLQLGLTTKGGKLGRELALIDKIQLILPKKRVIWKLLDRYFTWLYPFMPFLDHDCFMQNIHEILGPRSYEDVNSGFIRIEKRLDLGYVGILLVVLRLAYLSLFSNKSSINSEKLFADDSSIKAEDMKYLYSNPINIDVVEVAQLCLDQFQIFRSTSMTVLQLAIFLRIYHTYAPEDGDGADGGDSQVFGAMLIQMAYSLGLHREPDNFPDVCNNPKINHLGRKIFHFLCIMDIHQSFTFGNPLSIDLSFYDVKLPFFDKDASNIPNTSFDKIVTEQLAKCWSMYSIIPILHKLLNAKDGCNVSEVCQQLEVFEIDMISLHGTVRDCFDEPLASDTQPQIYLRNYMTKFYLSINAFFMTVYFHFYLYYEPKSEDLSFYYLKKMLLITTGETMPHYFDLLGNKEYICDMIINPTLEQFIHKANQLNIALLVRVNFILYHYSRQKDHMQKYDTDANYHQIINDISVCSRLLKRSVEISISAISKLSNRYYYAWRITKGHTYLLKTVNDVKFYDENYSKAGNLCFPIYTPDQIQLFITIMKKSVEKFDYVEELVPDFCPCLSLPESILEIRRKMAPVSTSDYKVPDFDKDFVNDADIDSLWFQMISKKYDNNLNQDPYAAASQEPSQFANYNGNSNEPIGNFGNSTWMNTGVTSNKNDTYVNTNNVNGRGENRSNNDNILNGNKGASKTTGKNYDVRHGFDLEEMARFDIFNDLPFDQVFAKNPSN</sequence>
<accession>A0A9P0W1U4</accession>
<dbReference type="SUPFAM" id="SSF57701">
    <property type="entry name" value="Zn2/Cys6 DNA-binding domain"/>
    <property type="match status" value="1"/>
</dbReference>
<feature type="compositionally biased region" description="Low complexity" evidence="6">
    <location>
        <begin position="227"/>
        <end position="258"/>
    </location>
</feature>
<keyword evidence="10" id="KW-1185">Reference proteome</keyword>
<feature type="compositionally biased region" description="Low complexity" evidence="6">
    <location>
        <begin position="280"/>
        <end position="307"/>
    </location>
</feature>
<evidence type="ECO:0000256" key="3">
    <source>
        <dbReference type="ARBA" id="ARBA00023125"/>
    </source>
</evidence>
<feature type="region of interest" description="Disordered" evidence="6">
    <location>
        <begin position="72"/>
        <end position="95"/>
    </location>
</feature>
<keyword evidence="7" id="KW-0812">Transmembrane</keyword>
<dbReference type="EMBL" id="CAKXYY010000041">
    <property type="protein sequence ID" value="CAH2355970.1"/>
    <property type="molecule type" value="Genomic_DNA"/>
</dbReference>
<keyword evidence="1" id="KW-0479">Metal-binding</keyword>
<feature type="compositionally biased region" description="Basic and acidic residues" evidence="6">
    <location>
        <begin position="467"/>
        <end position="477"/>
    </location>
</feature>
<dbReference type="CDD" id="cd12148">
    <property type="entry name" value="fungal_TF_MHR"/>
    <property type="match status" value="1"/>
</dbReference>
<feature type="compositionally biased region" description="Polar residues" evidence="6">
    <location>
        <begin position="201"/>
        <end position="212"/>
    </location>
</feature>
<dbReference type="AlphaFoldDB" id="A0A9P0W1U4"/>
<name>A0A9P0W1U4_9ASCO</name>
<dbReference type="GO" id="GO:0008270">
    <property type="term" value="F:zinc ion binding"/>
    <property type="evidence" value="ECO:0007669"/>
    <property type="project" value="InterPro"/>
</dbReference>
<dbReference type="GO" id="GO:0045944">
    <property type="term" value="P:positive regulation of transcription by RNA polymerase II"/>
    <property type="evidence" value="ECO:0007669"/>
    <property type="project" value="TreeGrafter"/>
</dbReference>
<feature type="region of interest" description="Disordered" evidence="6">
    <location>
        <begin position="117"/>
        <end position="147"/>
    </location>
</feature>
<feature type="region of interest" description="Disordered" evidence="6">
    <location>
        <begin position="165"/>
        <end position="307"/>
    </location>
</feature>
<comment type="caution">
    <text evidence="9">The sequence shown here is derived from an EMBL/GenBank/DDBJ whole genome shotgun (WGS) entry which is preliminary data.</text>
</comment>
<keyword evidence="3" id="KW-0238">DNA-binding</keyword>
<evidence type="ECO:0000259" key="8">
    <source>
        <dbReference type="PROSITE" id="PS50048"/>
    </source>
</evidence>
<dbReference type="GO" id="GO:0000978">
    <property type="term" value="F:RNA polymerase II cis-regulatory region sequence-specific DNA binding"/>
    <property type="evidence" value="ECO:0007669"/>
    <property type="project" value="TreeGrafter"/>
</dbReference>
<dbReference type="Pfam" id="PF04082">
    <property type="entry name" value="Fungal_trans"/>
    <property type="match status" value="1"/>
</dbReference>
<keyword evidence="5" id="KW-0539">Nucleus</keyword>
<feature type="domain" description="Zn(2)-C6 fungal-type" evidence="8">
    <location>
        <begin position="15"/>
        <end position="46"/>
    </location>
</feature>
<dbReference type="PROSITE" id="PS00463">
    <property type="entry name" value="ZN2_CY6_FUNGAL_1"/>
    <property type="match status" value="1"/>
</dbReference>
<evidence type="ECO:0000256" key="2">
    <source>
        <dbReference type="ARBA" id="ARBA00023015"/>
    </source>
</evidence>
<evidence type="ECO:0000313" key="9">
    <source>
        <dbReference type="EMBL" id="CAH2355970.1"/>
    </source>
</evidence>
<dbReference type="InterPro" id="IPR001138">
    <property type="entry name" value="Zn2Cys6_DnaBD"/>
</dbReference>
<dbReference type="InterPro" id="IPR050675">
    <property type="entry name" value="OAF3"/>
</dbReference>
<keyword evidence="2" id="KW-0805">Transcription regulation</keyword>
<dbReference type="GO" id="GO:0005634">
    <property type="term" value="C:nucleus"/>
    <property type="evidence" value="ECO:0007669"/>
    <property type="project" value="TreeGrafter"/>
</dbReference>
<gene>
    <name evidence="9" type="ORF">CLIB1423_41S00122</name>
</gene>
<dbReference type="SMART" id="SM00066">
    <property type="entry name" value="GAL4"/>
    <property type="match status" value="1"/>
</dbReference>
<dbReference type="PANTHER" id="PTHR31069">
    <property type="entry name" value="OLEATE-ACTIVATED TRANSCRIPTION FACTOR 1-RELATED"/>
    <property type="match status" value="1"/>
</dbReference>
<dbReference type="PANTHER" id="PTHR31069:SF12">
    <property type="entry name" value="TRANSCRIPTION FACTOR DOMAIN-CONTAINING PROTEIN"/>
    <property type="match status" value="1"/>
</dbReference>